<dbReference type="EMBL" id="GG739112">
    <property type="protein sequence ID" value="EFC35610.1"/>
    <property type="molecule type" value="Genomic_DNA"/>
</dbReference>
<organism evidence="3">
    <name type="scientific">Naegleria gruberi</name>
    <name type="common">Amoeba</name>
    <dbReference type="NCBI Taxonomy" id="5762"/>
    <lineage>
        <taxon>Eukaryota</taxon>
        <taxon>Discoba</taxon>
        <taxon>Heterolobosea</taxon>
        <taxon>Tetramitia</taxon>
        <taxon>Eutetramitia</taxon>
        <taxon>Vahlkampfiidae</taxon>
        <taxon>Naegleria</taxon>
    </lineage>
</organism>
<name>D2W5P1_NAEGR</name>
<feature type="region of interest" description="Disordered" evidence="1">
    <location>
        <begin position="1"/>
        <end position="20"/>
    </location>
</feature>
<sequence length="153" mass="17570">MNQIEAGLEPSTSSNLGPKGIERLETDFTEIKRITDPSQILVQSYIDARQEYCRDILGVKTGKRHATGVTLYADRALAKGDSLGFLRARLLAIRDQDRIERTITNLHSGNTLTKSQKAKRSERSGRRRYEGQKLDNTMKVFMWVKKYRNRILK</sequence>
<dbReference type="InParanoid" id="D2W5P1"/>
<evidence type="ECO:0000313" key="3">
    <source>
        <dbReference type="Proteomes" id="UP000006671"/>
    </source>
</evidence>
<reference evidence="2 3" key="1">
    <citation type="journal article" date="2010" name="Cell">
        <title>The genome of Naegleria gruberi illuminates early eukaryotic versatility.</title>
        <authorList>
            <person name="Fritz-Laylin L.K."/>
            <person name="Prochnik S.E."/>
            <person name="Ginger M.L."/>
            <person name="Dacks J.B."/>
            <person name="Carpenter M.L."/>
            <person name="Field M.C."/>
            <person name="Kuo A."/>
            <person name="Paredez A."/>
            <person name="Chapman J."/>
            <person name="Pham J."/>
            <person name="Shu S."/>
            <person name="Neupane R."/>
            <person name="Cipriano M."/>
            <person name="Mancuso J."/>
            <person name="Tu H."/>
            <person name="Salamov A."/>
            <person name="Lindquist E."/>
            <person name="Shapiro H."/>
            <person name="Lucas S."/>
            <person name="Grigoriev I.V."/>
            <person name="Cande W.Z."/>
            <person name="Fulton C."/>
            <person name="Rokhsar D.S."/>
            <person name="Dawson S.C."/>
        </authorList>
    </citation>
    <scope>NUCLEOTIDE SEQUENCE [LARGE SCALE GENOMIC DNA]</scope>
    <source>
        <strain evidence="2 3">NEG-M</strain>
    </source>
</reference>
<dbReference type="RefSeq" id="XP_002668354.1">
    <property type="nucleotide sequence ID" value="XM_002668308.1"/>
</dbReference>
<protein>
    <submittedName>
        <fullName evidence="2">Predicted protein</fullName>
    </submittedName>
</protein>
<evidence type="ECO:0000313" key="2">
    <source>
        <dbReference type="EMBL" id="EFC35610.1"/>
    </source>
</evidence>
<dbReference type="Proteomes" id="UP000006671">
    <property type="component" value="Unassembled WGS sequence"/>
</dbReference>
<dbReference type="KEGG" id="ngr:NAEGRDRAFT_76732"/>
<gene>
    <name evidence="2" type="ORF">NAEGRDRAFT_76732</name>
</gene>
<proteinExistence type="predicted"/>
<dbReference type="VEuPathDB" id="AmoebaDB:NAEGRDRAFT_76732"/>
<dbReference type="AlphaFoldDB" id="D2W5P1"/>
<dbReference type="GeneID" id="8860307"/>
<accession>D2W5P1</accession>
<keyword evidence="3" id="KW-1185">Reference proteome</keyword>
<evidence type="ECO:0000256" key="1">
    <source>
        <dbReference type="SAM" id="MobiDB-lite"/>
    </source>
</evidence>